<dbReference type="GO" id="GO:0016491">
    <property type="term" value="F:oxidoreductase activity"/>
    <property type="evidence" value="ECO:0007669"/>
    <property type="project" value="UniProtKB-KW"/>
</dbReference>
<keyword evidence="1" id="KW-0560">Oxidoreductase</keyword>
<dbReference type="Gene3D" id="3.40.50.10280">
    <property type="entry name" value="Methylene-tetrahydromethanopterin dehydrogenase, N-terminal domain"/>
    <property type="match status" value="1"/>
</dbReference>
<reference evidence="3 4" key="1">
    <citation type="submission" date="2017-07" db="EMBL/GenBank/DDBJ databases">
        <title>Thauera sp. KNDSS-Mac4 genome sequence and assembly.</title>
        <authorList>
            <person name="Mayilraj S."/>
        </authorList>
    </citation>
    <scope>NUCLEOTIDE SEQUENCE [LARGE SCALE GENOMIC DNA]</scope>
    <source>
        <strain evidence="3 4">KNDSS-Mac4</strain>
    </source>
</reference>
<feature type="domain" description="Methylene-tetrahydromethanopterin dehydrogenase N-terminal" evidence="2">
    <location>
        <begin position="19"/>
        <end position="99"/>
    </location>
</feature>
<accession>A0A235EZZ7</accession>
<dbReference type="SUPFAM" id="SSF51735">
    <property type="entry name" value="NAD(P)-binding Rossmann-fold domains"/>
    <property type="match status" value="1"/>
</dbReference>
<comment type="caution">
    <text evidence="3">The sequence shown here is derived from an EMBL/GenBank/DDBJ whole genome shotgun (WGS) entry which is preliminary data.</text>
</comment>
<gene>
    <name evidence="3" type="ORF">CGK74_07355</name>
</gene>
<dbReference type="EMBL" id="NOIH01000007">
    <property type="protein sequence ID" value="OYD54594.1"/>
    <property type="molecule type" value="Genomic_DNA"/>
</dbReference>
<keyword evidence="4" id="KW-1185">Reference proteome</keyword>
<dbReference type="Pfam" id="PF09176">
    <property type="entry name" value="Mpt_N"/>
    <property type="match status" value="1"/>
</dbReference>
<dbReference type="Gene3D" id="3.40.50.720">
    <property type="entry name" value="NAD(P)-binding Rossmann-like Domain"/>
    <property type="match status" value="1"/>
</dbReference>
<dbReference type="InterPro" id="IPR046346">
    <property type="entry name" value="Aminoacid_DH-like_N_sf"/>
</dbReference>
<dbReference type="InterPro" id="IPR037089">
    <property type="entry name" value="Methyl-teptahyd_DH_N_sf"/>
</dbReference>
<dbReference type="OrthoDB" id="8556544at2"/>
<protein>
    <submittedName>
        <fullName evidence="3">Methylenetetrahydromethanopterin dehydrogenase</fullName>
    </submittedName>
</protein>
<evidence type="ECO:0000313" key="4">
    <source>
        <dbReference type="Proteomes" id="UP000215181"/>
    </source>
</evidence>
<proteinExistence type="predicted"/>
<sequence>MEQRPYILHMFTPGKQMSPFDINMAVDAGYNVVVPYCGVTAGEITGLTQDTIFSRGPKGVKATGIFIGGRDVMLAADMLDTARKAMVPPFEVSVIADPSGSYTTAAALVACVDEQLRKAHGTDFAGKRVLILGGTGTVGRIAGVLAAGLGAEVTLASHRDAAAAAKAAAETRQRFGCSLHGAGLADAAARAAALAQADVVLATAAAGVQVVSADERAGAGRLLVAADVNAVPPEGIAGVGVMDDGKPLPEGKGVGIGALAVGNVKYQVEHRLLVAMRNADKPLYLGFREAFDKARVIIAEKRAKA</sequence>
<dbReference type="SUPFAM" id="SSF53223">
    <property type="entry name" value="Aminoacid dehydrogenase-like, N-terminal domain"/>
    <property type="match status" value="1"/>
</dbReference>
<name>A0A235EZZ7_9RHOO</name>
<dbReference type="RefSeq" id="WP_094267826.1">
    <property type="nucleotide sequence ID" value="NZ_NOIH01000007.1"/>
</dbReference>
<dbReference type="Proteomes" id="UP000215181">
    <property type="component" value="Unassembled WGS sequence"/>
</dbReference>
<dbReference type="InterPro" id="IPR036291">
    <property type="entry name" value="NAD(P)-bd_dom_sf"/>
</dbReference>
<evidence type="ECO:0000256" key="1">
    <source>
        <dbReference type="ARBA" id="ARBA00023002"/>
    </source>
</evidence>
<dbReference type="InterPro" id="IPR015259">
    <property type="entry name" value="Methyl-teptahyd_DH_N"/>
</dbReference>
<evidence type="ECO:0000259" key="2">
    <source>
        <dbReference type="Pfam" id="PF09176"/>
    </source>
</evidence>
<evidence type="ECO:0000313" key="3">
    <source>
        <dbReference type="EMBL" id="OYD54594.1"/>
    </source>
</evidence>
<dbReference type="AlphaFoldDB" id="A0A235EZZ7"/>
<organism evidence="3 4">
    <name type="scientific">Thauera propionica</name>
    <dbReference type="NCBI Taxonomy" id="2019431"/>
    <lineage>
        <taxon>Bacteria</taxon>
        <taxon>Pseudomonadati</taxon>
        <taxon>Pseudomonadota</taxon>
        <taxon>Betaproteobacteria</taxon>
        <taxon>Rhodocyclales</taxon>
        <taxon>Zoogloeaceae</taxon>
        <taxon>Thauera</taxon>
    </lineage>
</organism>